<dbReference type="EMBL" id="JALJOS010000002">
    <property type="protein sequence ID" value="KAK9842660.1"/>
    <property type="molecule type" value="Genomic_DNA"/>
</dbReference>
<comment type="caution">
    <text evidence="4">The sequence shown here is derived from an EMBL/GenBank/DDBJ whole genome shotgun (WGS) entry which is preliminary data.</text>
</comment>
<keyword evidence="5" id="KW-1185">Reference proteome</keyword>
<dbReference type="Proteomes" id="UP001438707">
    <property type="component" value="Unassembled WGS sequence"/>
</dbReference>
<sequence>MASPHQTPYPDASSSLAAADGWSAITDGQTQLPGACSTLHASAPEALAGPARRLRRRLQDPLMTPVPAASQDYMLQDLTPTEVSSSNAQPAMRESMPTLRPPLEQTGQGIPARARSHVTHARQAPMSSRLTDGPWRPASPGFQQPSPSRGAQSRLFTMPSGSRDLLCSHEVSVQMRTDPTDNFGIPEMPVDVREQLDQRVDGPWFDSTPMPSHAQADSSQLRQSFDLNDIHMDHRPGRQAAADAGLSAVQPCARSSRVPSGPAMPTAFGTPAVASSQLTESQFQHTDVFGDHLNQPSSGFSIPSLFQHVPHGSFDHLPAATSSQMSRRAPSNLHEDCPADLLHADDPAFSLRRVGLGSGGRSASRQHGRADQEHHHDGDGRLLGPRGPSDNPFPASGWHSPGNGMQDPHSDVRRLPEYPPPFAMPYHAADPTASVAAERQAQHAHNVSFDTDYPGDALVQHLDLLQARLTPPADSLAPDQQASRSESWRRHTHAPPDLQDPQGSLIASTARRLEAGRVLLGGFQQPSTYDQDPDWLQDLNPPASPFDGNADAAGPPRSVAGPPINAPHAAGPGEWRNLDLHTGRGEGSSGRPMPIWTRPRMLSNVHHSVEVLARDGSEVGDPGSGLQQSISYISALRARLGLPSIGAVMGMRDCDVTARIKSECSMQQALQAAEAHRNAATAASLDVSAGPQEGPDEALDRSEYFVDDICTVCWKEQTEIAYLPCRHLAICSGCQTILGACKPCILCRKAVDEYRYIPATPGQTTSTELEQ</sequence>
<dbReference type="Gene3D" id="3.30.40.10">
    <property type="entry name" value="Zinc/RING finger domain, C3HC4 (zinc finger)"/>
    <property type="match status" value="1"/>
</dbReference>
<feature type="domain" description="RING-type" evidence="3">
    <location>
        <begin position="710"/>
        <end position="748"/>
    </location>
</feature>
<feature type="compositionally biased region" description="Low complexity" evidence="2">
    <location>
        <begin position="352"/>
        <end position="365"/>
    </location>
</feature>
<accession>A0AAW1SA44</accession>
<feature type="region of interest" description="Disordered" evidence="2">
    <location>
        <begin position="352"/>
        <end position="426"/>
    </location>
</feature>
<feature type="region of interest" description="Disordered" evidence="2">
    <location>
        <begin position="523"/>
        <end position="594"/>
    </location>
</feature>
<feature type="region of interest" description="Disordered" evidence="2">
    <location>
        <begin position="316"/>
        <end position="339"/>
    </location>
</feature>
<dbReference type="InterPro" id="IPR013083">
    <property type="entry name" value="Znf_RING/FYVE/PHD"/>
</dbReference>
<feature type="compositionally biased region" description="Polar residues" evidence="2">
    <location>
        <begin position="141"/>
        <end position="151"/>
    </location>
</feature>
<dbReference type="GO" id="GO:0008270">
    <property type="term" value="F:zinc ion binding"/>
    <property type="evidence" value="ECO:0007669"/>
    <property type="project" value="UniProtKB-KW"/>
</dbReference>
<gene>
    <name evidence="4" type="ORF">WJX74_000253</name>
</gene>
<dbReference type="InterPro" id="IPR001841">
    <property type="entry name" value="Znf_RING"/>
</dbReference>
<keyword evidence="1" id="KW-0479">Metal-binding</keyword>
<feature type="region of interest" description="Disordered" evidence="2">
    <location>
        <begin position="471"/>
        <end position="504"/>
    </location>
</feature>
<dbReference type="AlphaFoldDB" id="A0AAW1SA44"/>
<reference evidence="4 5" key="1">
    <citation type="journal article" date="2024" name="Nat. Commun.">
        <title>Phylogenomics reveals the evolutionary origins of lichenization in chlorophyte algae.</title>
        <authorList>
            <person name="Puginier C."/>
            <person name="Libourel C."/>
            <person name="Otte J."/>
            <person name="Skaloud P."/>
            <person name="Haon M."/>
            <person name="Grisel S."/>
            <person name="Petersen M."/>
            <person name="Berrin J.G."/>
            <person name="Delaux P.M."/>
            <person name="Dal Grande F."/>
            <person name="Keller J."/>
        </authorList>
    </citation>
    <scope>NUCLEOTIDE SEQUENCE [LARGE SCALE GENOMIC DNA]</scope>
    <source>
        <strain evidence="4 5">SAG 2145</strain>
    </source>
</reference>
<protein>
    <recommendedName>
        <fullName evidence="3">RING-type domain-containing protein</fullName>
    </recommendedName>
</protein>
<evidence type="ECO:0000256" key="2">
    <source>
        <dbReference type="SAM" id="MobiDB-lite"/>
    </source>
</evidence>
<evidence type="ECO:0000313" key="5">
    <source>
        <dbReference type="Proteomes" id="UP001438707"/>
    </source>
</evidence>
<feature type="compositionally biased region" description="Basic and acidic residues" evidence="2">
    <location>
        <begin position="368"/>
        <end position="380"/>
    </location>
</feature>
<feature type="region of interest" description="Disordered" evidence="2">
    <location>
        <begin position="125"/>
        <end position="151"/>
    </location>
</feature>
<name>A0AAW1SA44_9CHLO</name>
<proteinExistence type="predicted"/>
<organism evidence="4 5">
    <name type="scientific">Apatococcus lobatus</name>
    <dbReference type="NCBI Taxonomy" id="904363"/>
    <lineage>
        <taxon>Eukaryota</taxon>
        <taxon>Viridiplantae</taxon>
        <taxon>Chlorophyta</taxon>
        <taxon>core chlorophytes</taxon>
        <taxon>Trebouxiophyceae</taxon>
        <taxon>Chlorellales</taxon>
        <taxon>Chlorellaceae</taxon>
        <taxon>Apatococcus</taxon>
    </lineage>
</organism>
<evidence type="ECO:0000259" key="3">
    <source>
        <dbReference type="PROSITE" id="PS50089"/>
    </source>
</evidence>
<keyword evidence="1" id="KW-0862">Zinc</keyword>
<evidence type="ECO:0000256" key="1">
    <source>
        <dbReference type="PROSITE-ProRule" id="PRU00175"/>
    </source>
</evidence>
<keyword evidence="1" id="KW-0863">Zinc-finger</keyword>
<feature type="region of interest" description="Disordered" evidence="2">
    <location>
        <begin position="237"/>
        <end position="270"/>
    </location>
</feature>
<evidence type="ECO:0000313" key="4">
    <source>
        <dbReference type="EMBL" id="KAK9842660.1"/>
    </source>
</evidence>
<dbReference type="Pfam" id="PF13920">
    <property type="entry name" value="zf-C3HC4_3"/>
    <property type="match status" value="1"/>
</dbReference>
<dbReference type="PROSITE" id="PS50089">
    <property type="entry name" value="ZF_RING_2"/>
    <property type="match status" value="1"/>
</dbReference>
<dbReference type="CDD" id="cd16649">
    <property type="entry name" value="mRING-HC-C3HC5_CGRF1-like"/>
    <property type="match status" value="1"/>
</dbReference>